<evidence type="ECO:0000313" key="1">
    <source>
        <dbReference type="EMBL" id="MFD3000307.1"/>
    </source>
</evidence>
<gene>
    <name evidence="1" type="ORF">ACFS7Z_08045</name>
</gene>
<comment type="caution">
    <text evidence="1">The sequence shown here is derived from an EMBL/GenBank/DDBJ whole genome shotgun (WGS) entry which is preliminary data.</text>
</comment>
<dbReference type="EMBL" id="JBHUOX010000005">
    <property type="protein sequence ID" value="MFD3000307.1"/>
    <property type="molecule type" value="Genomic_DNA"/>
</dbReference>
<keyword evidence="2" id="KW-1185">Reference proteome</keyword>
<name>A0ABW6BTN4_9BACT</name>
<proteinExistence type="predicted"/>
<organism evidence="1 2">
    <name type="scientific">Pontibacter toksunensis</name>
    <dbReference type="NCBI Taxonomy" id="1332631"/>
    <lineage>
        <taxon>Bacteria</taxon>
        <taxon>Pseudomonadati</taxon>
        <taxon>Bacteroidota</taxon>
        <taxon>Cytophagia</taxon>
        <taxon>Cytophagales</taxon>
        <taxon>Hymenobacteraceae</taxon>
        <taxon>Pontibacter</taxon>
    </lineage>
</organism>
<protein>
    <submittedName>
        <fullName evidence="1">Uncharacterized protein</fullName>
    </submittedName>
</protein>
<evidence type="ECO:0000313" key="2">
    <source>
        <dbReference type="Proteomes" id="UP001597641"/>
    </source>
</evidence>
<dbReference type="RefSeq" id="WP_377483180.1">
    <property type="nucleotide sequence ID" value="NZ_JBHUOX010000005.1"/>
</dbReference>
<reference evidence="2" key="1">
    <citation type="journal article" date="2019" name="Int. J. Syst. Evol. Microbiol.">
        <title>The Global Catalogue of Microorganisms (GCM) 10K type strain sequencing project: providing services to taxonomists for standard genome sequencing and annotation.</title>
        <authorList>
            <consortium name="The Broad Institute Genomics Platform"/>
            <consortium name="The Broad Institute Genome Sequencing Center for Infectious Disease"/>
            <person name="Wu L."/>
            <person name="Ma J."/>
        </authorList>
    </citation>
    <scope>NUCLEOTIDE SEQUENCE [LARGE SCALE GENOMIC DNA]</scope>
    <source>
        <strain evidence="2">KCTC 23984</strain>
    </source>
</reference>
<accession>A0ABW6BTN4</accession>
<sequence>MKHLKKFLTRLQTFELHLIERKVPVGPFGQQVKTSYDLRHETHYDEAAVFESELRLLSEMAALDLLSLHHRQLQVVLEQTAGIEERFRTFWVNFHNHALDYGQFYPVGYLHQMNLPDLFVIHNLQPVYAHIEVREELVDDLGESVKLREAVLAKFIRSVTALLPAPEEQDSLPLEPAPARPITGYPHFVDGVTEKLFEILKGYFTTEDQEQLLPLLQENQSPSSPLLFHGNGNQLADAFKQLYEANLLVGCQKGELEAWISANFAYVYRKQQRTLPPNYLAAIISSNAKPCQSPILDVRKQPDGTYSVFPVVRTQKNYTIQ</sequence>
<dbReference type="Proteomes" id="UP001597641">
    <property type="component" value="Unassembled WGS sequence"/>
</dbReference>